<dbReference type="CDD" id="cd00082">
    <property type="entry name" value="HisKA"/>
    <property type="match status" value="1"/>
</dbReference>
<feature type="domain" description="PAS" evidence="9">
    <location>
        <begin position="543"/>
        <end position="612"/>
    </location>
</feature>
<dbReference type="InterPro" id="IPR011006">
    <property type="entry name" value="CheY-like_superfamily"/>
</dbReference>
<organism evidence="11 12">
    <name type="scientific">Flavobacterium algoritolerans</name>
    <dbReference type="NCBI Taxonomy" id="3041254"/>
    <lineage>
        <taxon>Bacteria</taxon>
        <taxon>Pseudomonadati</taxon>
        <taxon>Bacteroidota</taxon>
        <taxon>Flavobacteriia</taxon>
        <taxon>Flavobacteriales</taxon>
        <taxon>Flavobacteriaceae</taxon>
        <taxon>Flavobacterium</taxon>
    </lineage>
</organism>
<feature type="domain" description="PAC" evidence="10">
    <location>
        <begin position="1568"/>
        <end position="1621"/>
    </location>
</feature>
<dbReference type="InterPro" id="IPR013656">
    <property type="entry name" value="PAS_4"/>
</dbReference>
<dbReference type="SMART" id="SM00086">
    <property type="entry name" value="PAC"/>
    <property type="match status" value="10"/>
</dbReference>
<dbReference type="Pfam" id="PF00989">
    <property type="entry name" value="PAS"/>
    <property type="match status" value="2"/>
</dbReference>
<dbReference type="CDD" id="cd17546">
    <property type="entry name" value="REC_hyHK_CKI1_RcsC-like"/>
    <property type="match status" value="1"/>
</dbReference>
<evidence type="ECO:0000259" key="10">
    <source>
        <dbReference type="PROSITE" id="PS50113"/>
    </source>
</evidence>
<dbReference type="Pfam" id="PF00512">
    <property type="entry name" value="HisKA"/>
    <property type="match status" value="1"/>
</dbReference>
<feature type="modified residue" description="4-aspartylphosphate" evidence="6">
    <location>
        <position position="1942"/>
    </location>
</feature>
<dbReference type="Gene3D" id="3.30.565.10">
    <property type="entry name" value="Histidine kinase-like ATPase, C-terminal domain"/>
    <property type="match status" value="1"/>
</dbReference>
<dbReference type="PROSITE" id="PS50113">
    <property type="entry name" value="PAC"/>
    <property type="match status" value="5"/>
</dbReference>
<dbReference type="SUPFAM" id="SSF52172">
    <property type="entry name" value="CheY-like"/>
    <property type="match status" value="1"/>
</dbReference>
<gene>
    <name evidence="11" type="ORF">QLS65_08620</name>
</gene>
<evidence type="ECO:0000313" key="12">
    <source>
        <dbReference type="Proteomes" id="UP001243403"/>
    </source>
</evidence>
<dbReference type="InterPro" id="IPR004358">
    <property type="entry name" value="Sig_transdc_His_kin-like_C"/>
</dbReference>
<dbReference type="SMART" id="SM00091">
    <property type="entry name" value="PAS"/>
    <property type="match status" value="10"/>
</dbReference>
<evidence type="ECO:0000259" key="7">
    <source>
        <dbReference type="PROSITE" id="PS50109"/>
    </source>
</evidence>
<evidence type="ECO:0000256" key="4">
    <source>
        <dbReference type="ARBA" id="ARBA00022679"/>
    </source>
</evidence>
<dbReference type="InterPro" id="IPR001789">
    <property type="entry name" value="Sig_transdc_resp-reg_receiver"/>
</dbReference>
<dbReference type="PROSITE" id="PS50110">
    <property type="entry name" value="RESPONSE_REGULATORY"/>
    <property type="match status" value="1"/>
</dbReference>
<dbReference type="CDD" id="cd00130">
    <property type="entry name" value="PAS"/>
    <property type="match status" value="10"/>
</dbReference>
<dbReference type="InterPro" id="IPR003594">
    <property type="entry name" value="HATPase_dom"/>
</dbReference>
<dbReference type="InterPro" id="IPR035965">
    <property type="entry name" value="PAS-like_dom_sf"/>
</dbReference>
<dbReference type="Pfam" id="PF02518">
    <property type="entry name" value="HATPase_c"/>
    <property type="match status" value="1"/>
</dbReference>
<evidence type="ECO:0000259" key="8">
    <source>
        <dbReference type="PROSITE" id="PS50110"/>
    </source>
</evidence>
<feature type="domain" description="PAS" evidence="9">
    <location>
        <begin position="1363"/>
        <end position="1433"/>
    </location>
</feature>
<feature type="domain" description="Response regulatory" evidence="8">
    <location>
        <begin position="1891"/>
        <end position="2009"/>
    </location>
</feature>
<dbReference type="Pfam" id="PF13426">
    <property type="entry name" value="PAS_9"/>
    <property type="match status" value="3"/>
</dbReference>
<dbReference type="Pfam" id="PF00072">
    <property type="entry name" value="Response_reg"/>
    <property type="match status" value="1"/>
</dbReference>
<evidence type="ECO:0000256" key="2">
    <source>
        <dbReference type="ARBA" id="ARBA00012438"/>
    </source>
</evidence>
<feature type="domain" description="PAS" evidence="9">
    <location>
        <begin position="417"/>
        <end position="487"/>
    </location>
</feature>
<feature type="domain" description="Histidine kinase" evidence="7">
    <location>
        <begin position="1639"/>
        <end position="1861"/>
    </location>
</feature>
<dbReference type="Pfam" id="PF13185">
    <property type="entry name" value="GAF_2"/>
    <property type="match status" value="1"/>
</dbReference>
<dbReference type="InterPro" id="IPR036890">
    <property type="entry name" value="HATPase_C_sf"/>
</dbReference>
<feature type="domain" description="PAS" evidence="9">
    <location>
        <begin position="982"/>
        <end position="1052"/>
    </location>
</feature>
<keyword evidence="5" id="KW-0418">Kinase</keyword>
<comment type="catalytic activity">
    <reaction evidence="1">
        <text>ATP + protein L-histidine = ADP + protein N-phospho-L-histidine.</text>
        <dbReference type="EC" id="2.7.13.3"/>
    </reaction>
</comment>
<dbReference type="SUPFAM" id="SSF47384">
    <property type="entry name" value="Homodimeric domain of signal transducing histidine kinase"/>
    <property type="match status" value="1"/>
</dbReference>
<dbReference type="EMBL" id="JASCRZ010000003">
    <property type="protein sequence ID" value="MDI5894952.1"/>
    <property type="molecule type" value="Genomic_DNA"/>
</dbReference>
<dbReference type="SMART" id="SM00448">
    <property type="entry name" value="REC"/>
    <property type="match status" value="1"/>
</dbReference>
<dbReference type="InterPro" id="IPR013767">
    <property type="entry name" value="PAS_fold"/>
</dbReference>
<dbReference type="Proteomes" id="UP001243403">
    <property type="component" value="Unassembled WGS sequence"/>
</dbReference>
<dbReference type="InterPro" id="IPR005467">
    <property type="entry name" value="His_kinase_dom"/>
</dbReference>
<dbReference type="EC" id="2.7.13.3" evidence="2"/>
<dbReference type="Gene3D" id="3.40.50.2300">
    <property type="match status" value="1"/>
</dbReference>
<dbReference type="InterPro" id="IPR000014">
    <property type="entry name" value="PAS"/>
</dbReference>
<dbReference type="InterPro" id="IPR052162">
    <property type="entry name" value="Sensor_kinase/Photoreceptor"/>
</dbReference>
<dbReference type="CDD" id="cd16922">
    <property type="entry name" value="HATPase_EvgS-ArcB-TorS-like"/>
    <property type="match status" value="1"/>
</dbReference>
<dbReference type="PANTHER" id="PTHR43304">
    <property type="entry name" value="PHYTOCHROME-LIKE PROTEIN CPH1"/>
    <property type="match status" value="1"/>
</dbReference>
<keyword evidence="12" id="KW-1185">Reference proteome</keyword>
<dbReference type="Gene3D" id="1.10.287.130">
    <property type="match status" value="1"/>
</dbReference>
<evidence type="ECO:0000256" key="5">
    <source>
        <dbReference type="ARBA" id="ARBA00022777"/>
    </source>
</evidence>
<feature type="domain" description="PAC" evidence="10">
    <location>
        <begin position="228"/>
        <end position="280"/>
    </location>
</feature>
<dbReference type="InterPro" id="IPR029016">
    <property type="entry name" value="GAF-like_dom_sf"/>
</dbReference>
<evidence type="ECO:0000259" key="9">
    <source>
        <dbReference type="PROSITE" id="PS50112"/>
    </source>
</evidence>
<dbReference type="InterPro" id="IPR003661">
    <property type="entry name" value="HisK_dim/P_dom"/>
</dbReference>
<dbReference type="SMART" id="SM00065">
    <property type="entry name" value="GAF"/>
    <property type="match status" value="1"/>
</dbReference>
<dbReference type="InterPro" id="IPR003018">
    <property type="entry name" value="GAF"/>
</dbReference>
<feature type="domain" description="PAS" evidence="9">
    <location>
        <begin position="856"/>
        <end position="926"/>
    </location>
</feature>
<sequence>MNKDKPSYDDLLSKIEYQESEINRLLKKEQSASNFDFYQKGSQDLACIAGFDGFFKEINPAFIKILGYSEEELLTNPILTFIHPDDIAKTSQETILLTQSQSSVNFENRYVSKNTNVVTIQWTITVSPKQEFVYGIGRDISEIKKNQENLISNEKLLNEAQKIAKMGSWEFNLLTKKMIWSKELYSIYEIEMKPDQNLFQEFLNLFSKDDVAFFLSKIDQSILDKKQFEVEQSVILSTNRKKWVHAIVIPLIDNNGNVFALRGNTQDITLKKQIEESVKDQEAAVIKHKLKLIEEESNTKFKNYIENAPDGVFVIDGQRNYIEVNEAAIQLTGYSEEELLKMKFGDLSLNDQFEQTINKFEVLQTKGIIKGEIKIRHKSGKVIWCFVDAVKLSENRFLGFVKNITEKKNSEEKIAQSERRFKALLENNQDIVSLVDENLNVLFRSQSGKRITGWSHDEFQIISAIDFVHPDHLASVQKFMKDAISNPGVPIPISLQVKHKKGHYIWMEGFVNNLLHDPEIAGIVTNMRDVTETKKAQELLKAERDKFSKIAETSPGLIYSMRQNKDGSLCYPYASNAIEEIYGFTFEDIENDADKIFNLIHPEDVDFVMKSIIKTKTKLIPLKGEYRYFHPTKGMVWHEVNSLPVVEPEGTVICHGIITDVTERILAKQKILKANRLYLFISQINQMIVRTTDQETLFREACTIAVDLGKFRMAWIGLIDERTHDVFPVMIAGDDKDYFSKIKTISIDDKLEGSGPTGRATREGESVICNDIENDSMMRPWKKEALLRGYLSSMAVPIKKFGKVIGAFSFYADERDFFDEEEIALLEEATGDVAFALEIFEKEALRKKSEEDIFESEQRYHTLTEVSPVGIFRTDVTGYTTYVNPYWSRISGLSFKEAIGNGWFTAVHEEDKKTLFEGWENASNNQEISLSEYRFVRPDGSIAWVMGQAIPEKNARNEIIGYIGTITDITERKIAEDLILKEKQLSETVINNLPGVFYLYDEFGKFVKWNKNFEDVTGYDEGDIAQMSPLDFFDKEEKEKVRIRIKTVLENSLKRVENKLLGIEIEFYTKVKNKIPYYINSLAIEYEGKKCILGMGLDLTQIKKAEEKIRIANERFERISVATNDAISEVNLLTGQSWNNKVFIDLFNFGSNEPSNVNNTIIWRSRLHPDDKERVIKKLEDVYAGTSNTWSDEFRFLKGDGSYGNFYDRASIIRDESGKAIRYIGSMLDITELINVKEQLINSEEKYKSLIEQASDAIFINDVSGNLLEVNDSACVMLGYTKQELCTKNLTDLYTKEELVARPIMYKELLNGEQTLIERKMLHKNQSFISVEITAKMISDGRIVAIVRDVSERKKIDDDFKKMHKKLEAILGAIPDLLFEVDLKGQIFNYHSRRDDLLAVPANLFLGKNFTEILPSDAANLCLSAIREASEKGFSAGRQYSLQIETGLHWFELSVAPMQESIDHDIHFICLSRDITNAKQSDYALFKSEERYRGLLNNLDAGIVVHSLDTSIIVNNQKASELLGVTDDQMKGITAFDPSWKFLNEDGSVMQFENYPVNQIVANKKAIKNLKVGVNRPINKDVVWLLINGFPDIDANGTINEIVISFIDITEQKLMEMELISAKEQAEGANKAKTDFLANMSHEIRTPLNGIIGFTHLLMKSDLKKNQSEYMTTVNESATSLMEIVNDVLDFSKIESGNLELDIEEVNLFKLTNQVIDLFKFQANQKKIDLILHIDKNVPQYIHADSVRLKQILVNLLSNAIKFTNFGEIRLDINEIEVSDKKWSTIKFSVKDTGVGIKTDNNEKIFNSFVQEDNSTNRKFGGTGLGLAISNQLLALMDSKLHLISKYGDGSDFFFVVKFKKANHKKIADILLAMTIQAEVITPLHILKDNKVLIVEDNKINMLLAKTLVKRIITNCTIFEAKDGNEAVELYKKEQPDVILMDIQMPNKNGYEATDEIRQLKNSESIPIIAITAGIMVGDKEKCFEAGMNDYLPKPIIQLDLEKVLYKWLTKS</sequence>
<dbReference type="Gene3D" id="3.30.450.20">
    <property type="entry name" value="PAS domain"/>
    <property type="match status" value="11"/>
</dbReference>
<proteinExistence type="predicted"/>
<feature type="domain" description="PAS" evidence="9">
    <location>
        <begin position="52"/>
        <end position="86"/>
    </location>
</feature>
<dbReference type="SUPFAM" id="SSF55874">
    <property type="entry name" value="ATPase domain of HSP90 chaperone/DNA topoisomerase II/histidine kinase"/>
    <property type="match status" value="1"/>
</dbReference>
<dbReference type="RefSeq" id="WP_282716792.1">
    <property type="nucleotide sequence ID" value="NZ_JASCRZ010000003.1"/>
</dbReference>
<dbReference type="InterPro" id="IPR001610">
    <property type="entry name" value="PAC"/>
</dbReference>
<dbReference type="Pfam" id="PF08448">
    <property type="entry name" value="PAS_4"/>
    <property type="match status" value="1"/>
</dbReference>
<dbReference type="SUPFAM" id="SSF55785">
    <property type="entry name" value="PYP-like sensor domain (PAS domain)"/>
    <property type="match status" value="11"/>
</dbReference>
<feature type="domain" description="PAC" evidence="10">
    <location>
        <begin position="929"/>
        <end position="981"/>
    </location>
</feature>
<dbReference type="PRINTS" id="PR00344">
    <property type="entry name" value="BCTRLSENSOR"/>
</dbReference>
<keyword evidence="4" id="KW-0808">Transferase</keyword>
<comment type="caution">
    <text evidence="11">The sequence shown here is derived from an EMBL/GenBank/DDBJ whole genome shotgun (WGS) entry which is preliminary data.</text>
</comment>
<dbReference type="InterPro" id="IPR036097">
    <property type="entry name" value="HisK_dim/P_sf"/>
</dbReference>
<feature type="domain" description="PAS" evidence="9">
    <location>
        <begin position="1488"/>
        <end position="1532"/>
    </location>
</feature>
<feature type="domain" description="PAC" evidence="10">
    <location>
        <begin position="491"/>
        <end position="542"/>
    </location>
</feature>
<keyword evidence="3 6" id="KW-0597">Phosphoprotein</keyword>
<dbReference type="PROSITE" id="PS50112">
    <property type="entry name" value="PAS"/>
    <property type="match status" value="9"/>
</dbReference>
<dbReference type="InterPro" id="IPR013655">
    <property type="entry name" value="PAS_fold_3"/>
</dbReference>
<dbReference type="SMART" id="SM00388">
    <property type="entry name" value="HisKA"/>
    <property type="match status" value="1"/>
</dbReference>
<name>A0ABT6VD93_9FLAO</name>
<feature type="domain" description="PAC" evidence="10">
    <location>
        <begin position="1190"/>
        <end position="1242"/>
    </location>
</feature>
<feature type="domain" description="PAS" evidence="9">
    <location>
        <begin position="297"/>
        <end position="340"/>
    </location>
</feature>
<reference evidence="11 12" key="1">
    <citation type="submission" date="2023-04" db="EMBL/GenBank/DDBJ databases">
        <title>Two novel species of Flavobacterium.</title>
        <authorList>
            <person name="Liu Q."/>
            <person name="Xin Y.-H."/>
        </authorList>
    </citation>
    <scope>NUCLEOTIDE SEQUENCE [LARGE SCALE GENOMIC DNA]</scope>
    <source>
        <strain evidence="11 12">LB1P51</strain>
    </source>
</reference>
<evidence type="ECO:0000256" key="3">
    <source>
        <dbReference type="ARBA" id="ARBA00022553"/>
    </source>
</evidence>
<dbReference type="Pfam" id="PF08447">
    <property type="entry name" value="PAS_3"/>
    <property type="match status" value="5"/>
</dbReference>
<protein>
    <recommendedName>
        <fullName evidence="2">histidine kinase</fullName>
        <ecNumber evidence="2">2.7.13.3</ecNumber>
    </recommendedName>
</protein>
<feature type="domain" description="PAS" evidence="9">
    <location>
        <begin position="1243"/>
        <end position="1313"/>
    </location>
</feature>
<dbReference type="NCBIfam" id="TIGR00229">
    <property type="entry name" value="sensory_box"/>
    <property type="match status" value="8"/>
</dbReference>
<dbReference type="SMART" id="SM00387">
    <property type="entry name" value="HATPase_c"/>
    <property type="match status" value="1"/>
</dbReference>
<dbReference type="SUPFAM" id="SSF55781">
    <property type="entry name" value="GAF domain-like"/>
    <property type="match status" value="1"/>
</dbReference>
<evidence type="ECO:0000256" key="6">
    <source>
        <dbReference type="PROSITE-ProRule" id="PRU00169"/>
    </source>
</evidence>
<dbReference type="PROSITE" id="PS50109">
    <property type="entry name" value="HIS_KIN"/>
    <property type="match status" value="1"/>
</dbReference>
<dbReference type="InterPro" id="IPR000700">
    <property type="entry name" value="PAS-assoc_C"/>
</dbReference>
<dbReference type="Gene3D" id="3.30.450.40">
    <property type="match status" value="1"/>
</dbReference>
<accession>A0ABT6VD93</accession>
<evidence type="ECO:0000313" key="11">
    <source>
        <dbReference type="EMBL" id="MDI5894952.1"/>
    </source>
</evidence>
<evidence type="ECO:0000256" key="1">
    <source>
        <dbReference type="ARBA" id="ARBA00000085"/>
    </source>
</evidence>
<dbReference type="PANTHER" id="PTHR43304:SF1">
    <property type="entry name" value="PAC DOMAIN-CONTAINING PROTEIN"/>
    <property type="match status" value="1"/>
</dbReference>